<feature type="region of interest" description="Disordered" evidence="8">
    <location>
        <begin position="125"/>
        <end position="161"/>
    </location>
</feature>
<comment type="subcellular location">
    <subcellularLocation>
        <location evidence="1 7">Nucleus</location>
    </subcellularLocation>
</comment>
<dbReference type="Pfam" id="PF15412">
    <property type="entry name" value="Nse4-Nse3_bdg"/>
    <property type="match status" value="1"/>
</dbReference>
<evidence type="ECO:0000256" key="1">
    <source>
        <dbReference type="ARBA" id="ARBA00004123"/>
    </source>
</evidence>
<comment type="caution">
    <text evidence="11">The sequence shown here is derived from an EMBL/GenBank/DDBJ whole genome shotgun (WGS) entry which is preliminary data.</text>
</comment>
<dbReference type="Pfam" id="PF08743">
    <property type="entry name" value="Nse4_C"/>
    <property type="match status" value="1"/>
</dbReference>
<evidence type="ECO:0000256" key="7">
    <source>
        <dbReference type="RuleBase" id="RU365071"/>
    </source>
</evidence>
<dbReference type="GO" id="GO:0006281">
    <property type="term" value="P:DNA repair"/>
    <property type="evidence" value="ECO:0007669"/>
    <property type="project" value="UniProtKB-UniRule"/>
</dbReference>
<evidence type="ECO:0000313" key="12">
    <source>
        <dbReference type="Proteomes" id="UP000800093"/>
    </source>
</evidence>
<feature type="compositionally biased region" description="Basic residues" evidence="8">
    <location>
        <begin position="125"/>
        <end position="135"/>
    </location>
</feature>
<keyword evidence="3 7" id="KW-0227">DNA damage</keyword>
<evidence type="ECO:0000256" key="3">
    <source>
        <dbReference type="ARBA" id="ARBA00022763"/>
    </source>
</evidence>
<sequence>MGKVKQTADAALDSRVMVLASDLAGKKLSNSLHGNTGVGLDLDQFVSKCIFFMRSGGSQTDDQRARSLTQERYRGQAALQEDDEDDDTGDGLDWTVLGGQACFPCNRRPPVSSFLLGPLSVQKRARTTQVRRAKSQRQPVGPATRPQELQQSDLKQSENSNLTHLVKGIKAKLEQHIRDGEERVVAELEEIEGNPDEEDTKAACRRHRVYPSCENELCVSLFDFVVNPNSFGQTVENLFYVSFLIREGNAMVTEDNHGLPLLVPSAPRSLQEQRQQNVQKHQAIFSIDYQIWKTLIEAFDIREPLIPHRMPEETNVSANGWYS</sequence>
<comment type="similarity">
    <text evidence="2 7">Belongs to the NSE4 family.</text>
</comment>
<evidence type="ECO:0000256" key="6">
    <source>
        <dbReference type="ARBA" id="ARBA00023242"/>
    </source>
</evidence>
<keyword evidence="5 7" id="KW-0234">DNA repair</keyword>
<dbReference type="PANTHER" id="PTHR16140">
    <property type="entry name" value="NON-STRUCTURAL MAINTENANCE OF CHROMOSOMES ELEMENT 4"/>
    <property type="match status" value="1"/>
</dbReference>
<dbReference type="InterPro" id="IPR027786">
    <property type="entry name" value="Nse4/EID"/>
</dbReference>
<dbReference type="GO" id="GO:0006310">
    <property type="term" value="P:DNA recombination"/>
    <property type="evidence" value="ECO:0007669"/>
    <property type="project" value="UniProtKB-UniRule"/>
</dbReference>
<dbReference type="EMBL" id="ML986580">
    <property type="protein sequence ID" value="KAF2270188.1"/>
    <property type="molecule type" value="Genomic_DNA"/>
</dbReference>
<keyword evidence="6 7" id="KW-0539">Nucleus</keyword>
<reference evidence="12" key="1">
    <citation type="journal article" date="2020" name="Stud. Mycol.">
        <title>101 Dothideomycetes genomes: A test case for predicting lifestyles and emergence of pathogens.</title>
        <authorList>
            <person name="Haridas S."/>
            <person name="Albert R."/>
            <person name="Binder M."/>
            <person name="Bloem J."/>
            <person name="LaButti K."/>
            <person name="Salamov A."/>
            <person name="Andreopoulos B."/>
            <person name="Baker S."/>
            <person name="Barry K."/>
            <person name="Bills G."/>
            <person name="Bluhm B."/>
            <person name="Cannon C."/>
            <person name="Castanera R."/>
            <person name="Culley D."/>
            <person name="Daum C."/>
            <person name="Ezra D."/>
            <person name="Gonzalez J."/>
            <person name="Henrissat B."/>
            <person name="Kuo A."/>
            <person name="Liang C."/>
            <person name="Lipzen A."/>
            <person name="Lutzoni F."/>
            <person name="Magnuson J."/>
            <person name="Mondo S."/>
            <person name="Nolan M."/>
            <person name="Ohm R."/>
            <person name="Pangilinan J."/>
            <person name="Park H.-J."/>
            <person name="Ramirez L."/>
            <person name="Alfaro M."/>
            <person name="Sun H."/>
            <person name="Tritt A."/>
            <person name="Yoshinaga Y."/>
            <person name="Zwiers L.-H."/>
            <person name="Turgeon B."/>
            <person name="Goodwin S."/>
            <person name="Spatafora J."/>
            <person name="Crous P."/>
            <person name="Grigoriev I."/>
        </authorList>
    </citation>
    <scope>NUCLEOTIDE SEQUENCE [LARGE SCALE GENOMIC DNA]</scope>
    <source>
        <strain evidence="12">CBS 304.66</strain>
    </source>
</reference>
<protein>
    <recommendedName>
        <fullName evidence="7">Non-structural maintenance of chromosomes element 4</fullName>
    </recommendedName>
</protein>
<dbReference type="InterPro" id="IPR029225">
    <property type="entry name" value="Nse4_Nse3-bd"/>
</dbReference>
<dbReference type="OrthoDB" id="361242at2759"/>
<feature type="compositionally biased region" description="Polar residues" evidence="8">
    <location>
        <begin position="147"/>
        <end position="161"/>
    </location>
</feature>
<organism evidence="11 12">
    <name type="scientific">Lojkania enalia</name>
    <dbReference type="NCBI Taxonomy" id="147567"/>
    <lineage>
        <taxon>Eukaryota</taxon>
        <taxon>Fungi</taxon>
        <taxon>Dikarya</taxon>
        <taxon>Ascomycota</taxon>
        <taxon>Pezizomycotina</taxon>
        <taxon>Dothideomycetes</taxon>
        <taxon>Pleosporomycetidae</taxon>
        <taxon>Pleosporales</taxon>
        <taxon>Pleosporales incertae sedis</taxon>
        <taxon>Lojkania</taxon>
    </lineage>
</organism>
<evidence type="ECO:0000313" key="11">
    <source>
        <dbReference type="EMBL" id="KAF2270188.1"/>
    </source>
</evidence>
<dbReference type="GO" id="GO:0005634">
    <property type="term" value="C:nucleus"/>
    <property type="evidence" value="ECO:0007669"/>
    <property type="project" value="UniProtKB-SubCell"/>
</dbReference>
<feature type="region of interest" description="Disordered" evidence="8">
    <location>
        <begin position="56"/>
        <end position="91"/>
    </location>
</feature>
<evidence type="ECO:0000259" key="9">
    <source>
        <dbReference type="Pfam" id="PF08743"/>
    </source>
</evidence>
<gene>
    <name evidence="11" type="ORF">CC78DRAFT_194720</name>
</gene>
<evidence type="ECO:0000256" key="2">
    <source>
        <dbReference type="ARBA" id="ARBA00008997"/>
    </source>
</evidence>
<accession>A0A9P4TR34</accession>
<dbReference type="AlphaFoldDB" id="A0A9P4TR34"/>
<evidence type="ECO:0000256" key="4">
    <source>
        <dbReference type="ARBA" id="ARBA00023172"/>
    </source>
</evidence>
<feature type="domain" description="Non-structural maintenance of chromosome element 4 C-terminal" evidence="9">
    <location>
        <begin position="219"/>
        <end position="306"/>
    </location>
</feature>
<comment type="subunit">
    <text evidence="7">Component of the SMC5-SMC6 complex.</text>
</comment>
<evidence type="ECO:0000259" key="10">
    <source>
        <dbReference type="Pfam" id="PF15412"/>
    </source>
</evidence>
<dbReference type="GO" id="GO:0030915">
    <property type="term" value="C:Smc5-Smc6 complex"/>
    <property type="evidence" value="ECO:0007669"/>
    <property type="project" value="UniProtKB-UniRule"/>
</dbReference>
<feature type="compositionally biased region" description="Basic and acidic residues" evidence="8">
    <location>
        <begin position="61"/>
        <end position="74"/>
    </location>
</feature>
<keyword evidence="4 7" id="KW-0233">DNA recombination</keyword>
<dbReference type="InterPro" id="IPR014854">
    <property type="entry name" value="Nse4_C"/>
</dbReference>
<comment type="function">
    <text evidence="7">Component of the SMC5-SMC6 complex, that promotes sister chromatid alignment after DNA damage and facilitates double-stranded DNA breaks (DSBs) repair via homologous recombination between sister chromatids.</text>
</comment>
<feature type="compositionally biased region" description="Acidic residues" evidence="8">
    <location>
        <begin position="80"/>
        <end position="90"/>
    </location>
</feature>
<dbReference type="PANTHER" id="PTHR16140:SF0">
    <property type="entry name" value="NON-STRUCTURAL MAINTENANCE OF CHROMOSOMES ELEMENT 4"/>
    <property type="match status" value="1"/>
</dbReference>
<keyword evidence="12" id="KW-1185">Reference proteome</keyword>
<evidence type="ECO:0000256" key="5">
    <source>
        <dbReference type="ARBA" id="ARBA00023204"/>
    </source>
</evidence>
<name>A0A9P4TR34_9PLEO</name>
<proteinExistence type="inferred from homology"/>
<dbReference type="Proteomes" id="UP000800093">
    <property type="component" value="Unassembled WGS sequence"/>
</dbReference>
<feature type="domain" description="Nse4/EID protein Nse3/MAGE-binding" evidence="10">
    <location>
        <begin position="13"/>
        <end position="62"/>
    </location>
</feature>
<evidence type="ECO:0000256" key="8">
    <source>
        <dbReference type="SAM" id="MobiDB-lite"/>
    </source>
</evidence>